<dbReference type="Pfam" id="PF08282">
    <property type="entry name" value="Hydrolase_3"/>
    <property type="match status" value="2"/>
</dbReference>
<dbReference type="EMBL" id="CYXN01000004">
    <property type="protein sequence ID" value="CUM86518.1"/>
    <property type="molecule type" value="Genomic_DNA"/>
</dbReference>
<dbReference type="SFLD" id="SFLDG01140">
    <property type="entry name" value="C2.B:_Phosphomannomutase_and_P"/>
    <property type="match status" value="1"/>
</dbReference>
<dbReference type="SUPFAM" id="SSF56784">
    <property type="entry name" value="HAD-like"/>
    <property type="match status" value="1"/>
</dbReference>
<dbReference type="NCBIfam" id="TIGR01484">
    <property type="entry name" value="HAD-SF-IIB"/>
    <property type="match status" value="1"/>
</dbReference>
<dbReference type="SFLD" id="SFLDS00003">
    <property type="entry name" value="Haloacid_Dehalogenase"/>
    <property type="match status" value="1"/>
</dbReference>
<dbReference type="OrthoDB" id="9781413at2"/>
<dbReference type="GO" id="GO:0016791">
    <property type="term" value="F:phosphatase activity"/>
    <property type="evidence" value="ECO:0007669"/>
    <property type="project" value="TreeGrafter"/>
</dbReference>
<protein>
    <submittedName>
        <fullName evidence="1">Putative hydrolase M6_Spy0533</fullName>
        <ecNumber evidence="1">3.-.-.-</ecNumber>
    </submittedName>
</protein>
<dbReference type="Gene3D" id="3.30.1240.10">
    <property type="match status" value="1"/>
</dbReference>
<dbReference type="RefSeq" id="WP_055185508.1">
    <property type="nucleotide sequence ID" value="NZ_CYXN01000004.1"/>
</dbReference>
<dbReference type="InterPro" id="IPR036412">
    <property type="entry name" value="HAD-like_sf"/>
</dbReference>
<dbReference type="EC" id="3.-.-.-" evidence="1"/>
<accession>A0A173SB69</accession>
<dbReference type="InterPro" id="IPR023214">
    <property type="entry name" value="HAD_sf"/>
</dbReference>
<dbReference type="AlphaFoldDB" id="A0A173SB69"/>
<dbReference type="Proteomes" id="UP000095649">
    <property type="component" value="Unassembled WGS sequence"/>
</dbReference>
<dbReference type="PROSITE" id="PS01228">
    <property type="entry name" value="COF_1"/>
    <property type="match status" value="1"/>
</dbReference>
<dbReference type="CDD" id="cd07516">
    <property type="entry name" value="HAD_Pase"/>
    <property type="match status" value="1"/>
</dbReference>
<dbReference type="InterPro" id="IPR006379">
    <property type="entry name" value="HAD-SF_hydro_IIB"/>
</dbReference>
<name>A0A173SB69_9FIRM</name>
<keyword evidence="1" id="KW-0378">Hydrolase</keyword>
<dbReference type="GO" id="GO:0005829">
    <property type="term" value="C:cytosol"/>
    <property type="evidence" value="ECO:0007669"/>
    <property type="project" value="TreeGrafter"/>
</dbReference>
<reference evidence="1 2" key="1">
    <citation type="submission" date="2015-09" db="EMBL/GenBank/DDBJ databases">
        <authorList>
            <consortium name="Pathogen Informatics"/>
        </authorList>
    </citation>
    <scope>NUCLEOTIDE SEQUENCE [LARGE SCALE GENOMIC DNA]</scope>
    <source>
        <strain evidence="1 2">2789STDY5834970</strain>
    </source>
</reference>
<dbReference type="PANTHER" id="PTHR10000:SF8">
    <property type="entry name" value="HAD SUPERFAMILY HYDROLASE-LIKE, TYPE 3"/>
    <property type="match status" value="1"/>
</dbReference>
<evidence type="ECO:0000313" key="2">
    <source>
        <dbReference type="Proteomes" id="UP000095649"/>
    </source>
</evidence>
<gene>
    <name evidence="1" type="ORF">ERS852582_00890</name>
</gene>
<sequence>MPQEFPAIRLVALDLDGTLLNREGHVTPRTRAALQAAVDKGVYIVPATGRPLASLPPEVAQLPGIRYVITCNGAAVWDLGSDPVGAVYSRYSNAKEHRTSTPVCLLHSLMPVETAREAFAVCESCHADLRIFSDGYACTDARSIALAAARAAKKDGTEACQPNDGRFTILRDAAEWMSRNAFAIEKLCVFFENPQQAAAALPRFRAVPGVEIVQGSPKNVEVTAAGVDKGEALRALADRLGVPHACTLAVGDSENDRAMLQKAGVAAVMANGMPEIRALAHLVSKADCDHDGVAEILEALGI</sequence>
<dbReference type="Gene3D" id="3.40.50.1000">
    <property type="entry name" value="HAD superfamily/HAD-like"/>
    <property type="match status" value="1"/>
</dbReference>
<dbReference type="PANTHER" id="PTHR10000">
    <property type="entry name" value="PHOSPHOSERINE PHOSPHATASE"/>
    <property type="match status" value="1"/>
</dbReference>
<dbReference type="GO" id="GO:0000287">
    <property type="term" value="F:magnesium ion binding"/>
    <property type="evidence" value="ECO:0007669"/>
    <property type="project" value="TreeGrafter"/>
</dbReference>
<organism evidence="1 2">
    <name type="scientific">Faecalibacterium prausnitzii</name>
    <dbReference type="NCBI Taxonomy" id="853"/>
    <lineage>
        <taxon>Bacteria</taxon>
        <taxon>Bacillati</taxon>
        <taxon>Bacillota</taxon>
        <taxon>Clostridia</taxon>
        <taxon>Eubacteriales</taxon>
        <taxon>Oscillospiraceae</taxon>
        <taxon>Faecalibacterium</taxon>
    </lineage>
</organism>
<proteinExistence type="predicted"/>
<evidence type="ECO:0000313" key="1">
    <source>
        <dbReference type="EMBL" id="CUM86518.1"/>
    </source>
</evidence>